<dbReference type="Pfam" id="PF16653">
    <property type="entry name" value="Sacchrp_dh_C"/>
    <property type="match status" value="1"/>
</dbReference>
<dbReference type="Pfam" id="PF03435">
    <property type="entry name" value="Sacchrp_dh_NADP"/>
    <property type="match status" value="1"/>
</dbReference>
<name>A0ABT3N506_9BACT</name>
<proteinExistence type="predicted"/>
<evidence type="ECO:0000259" key="2">
    <source>
        <dbReference type="Pfam" id="PF16653"/>
    </source>
</evidence>
<dbReference type="EMBL" id="JAPFPW010000001">
    <property type="protein sequence ID" value="MCW7752542.1"/>
    <property type="molecule type" value="Genomic_DNA"/>
</dbReference>
<protein>
    <submittedName>
        <fullName evidence="3">Saccharopine dehydrogenase family protein</fullName>
    </submittedName>
</protein>
<dbReference type="Proteomes" id="UP001209681">
    <property type="component" value="Unassembled WGS sequence"/>
</dbReference>
<feature type="domain" description="Saccharopine dehydrogenase NADP binding" evidence="1">
    <location>
        <begin position="4"/>
        <end position="133"/>
    </location>
</feature>
<dbReference type="PANTHER" id="PTHR43796:SF2">
    <property type="entry name" value="CARBOXYNORSPERMIDINE SYNTHASE"/>
    <property type="match status" value="1"/>
</dbReference>
<evidence type="ECO:0000313" key="4">
    <source>
        <dbReference type="Proteomes" id="UP001209681"/>
    </source>
</evidence>
<evidence type="ECO:0000313" key="3">
    <source>
        <dbReference type="EMBL" id="MCW7752542.1"/>
    </source>
</evidence>
<dbReference type="SUPFAM" id="SSF51735">
    <property type="entry name" value="NAD(P)-binding Rossmann-fold domains"/>
    <property type="match status" value="1"/>
</dbReference>
<dbReference type="InterPro" id="IPR032095">
    <property type="entry name" value="Sacchrp_dh-like_C"/>
</dbReference>
<gene>
    <name evidence="3" type="ORF">OOT00_00925</name>
</gene>
<dbReference type="InterPro" id="IPR005097">
    <property type="entry name" value="Sacchrp_dh_NADP-bd"/>
</dbReference>
<evidence type="ECO:0000259" key="1">
    <source>
        <dbReference type="Pfam" id="PF03435"/>
    </source>
</evidence>
<dbReference type="InterPro" id="IPR036291">
    <property type="entry name" value="NAD(P)-bd_dom_sf"/>
</dbReference>
<organism evidence="3 4">
    <name type="scientific">Desulfobotulus pelophilus</name>
    <dbReference type="NCBI Taxonomy" id="2823377"/>
    <lineage>
        <taxon>Bacteria</taxon>
        <taxon>Pseudomonadati</taxon>
        <taxon>Thermodesulfobacteriota</taxon>
        <taxon>Desulfobacteria</taxon>
        <taxon>Desulfobacterales</taxon>
        <taxon>Desulfobacteraceae</taxon>
        <taxon>Desulfobotulus</taxon>
    </lineage>
</organism>
<keyword evidence="4" id="KW-1185">Reference proteome</keyword>
<sequence length="393" mass="44339">MSRVLIIGAGGVGQVVAHKCAQLPDIFSEIMLASRTKEKCDRIAAQLKRPIRTAKLDADKVADTVVLIRQFQPEMIINVALPYQDIAIMDACLETGVHYLDTANYEPPDVAKFEYKWQWAYQERFKEKGLMALLGSGFDPGVTNVFCAYAQKHHFDEIHTLDIIDCNAGDHGQPFATNFNPEINIREITQRGRYWEQGEWVETDPLSWSMTYDFPEGIGPKKCFLLYHEELESLVKHLKGLKRARFWMTFSDAYLTHLKVLENVGMTRIDPVEIRGQQIAPIEFLKAVLPDPGSLGPLTKGRTCIGCLMKGVKDGKERTVYIYNICSHEEAYAEVGSQAISYTTGVPAMIGAKMMLSGKWTGRGVFNMEELDPDPFMEALNLHGLPWKEIISQ</sequence>
<accession>A0ABT3N506</accession>
<feature type="domain" description="Saccharopine dehydrogenase-like C-terminal" evidence="2">
    <location>
        <begin position="137"/>
        <end position="385"/>
    </location>
</feature>
<reference evidence="3 4" key="1">
    <citation type="submission" date="2022-11" db="EMBL/GenBank/DDBJ databases">
        <title>Desulfobotulus tamanensis H1 sp. nov. - anaerobic, alkaliphilic, sulphate reducing bacterium isolated from terrestrial mud volcano.</title>
        <authorList>
            <person name="Frolova A."/>
            <person name="Merkel A.Y."/>
            <person name="Slobodkin A.I."/>
        </authorList>
    </citation>
    <scope>NUCLEOTIDE SEQUENCE [LARGE SCALE GENOMIC DNA]</scope>
    <source>
        <strain evidence="3 4">H1</strain>
    </source>
</reference>
<comment type="caution">
    <text evidence="3">The sequence shown here is derived from an EMBL/GenBank/DDBJ whole genome shotgun (WGS) entry which is preliminary data.</text>
</comment>
<dbReference type="Gene3D" id="3.30.360.10">
    <property type="entry name" value="Dihydrodipicolinate Reductase, domain 2"/>
    <property type="match status" value="1"/>
</dbReference>
<dbReference type="RefSeq" id="WP_265423409.1">
    <property type="nucleotide sequence ID" value="NZ_JAPFPW010000001.1"/>
</dbReference>
<dbReference type="PANTHER" id="PTHR43796">
    <property type="entry name" value="CARBOXYNORSPERMIDINE SYNTHASE"/>
    <property type="match status" value="1"/>
</dbReference>
<dbReference type="Gene3D" id="3.40.50.720">
    <property type="entry name" value="NAD(P)-binding Rossmann-like Domain"/>
    <property type="match status" value="1"/>
</dbReference>